<keyword evidence="1" id="KW-1133">Transmembrane helix</keyword>
<dbReference type="KEGG" id="mno:Mnod_2379"/>
<reference evidence="2 3" key="1">
    <citation type="submission" date="2009-01" db="EMBL/GenBank/DDBJ databases">
        <title>Complete sequence of chromosome of Methylobacterium nodulans ORS 2060.</title>
        <authorList>
            <consortium name="US DOE Joint Genome Institute"/>
            <person name="Lucas S."/>
            <person name="Copeland A."/>
            <person name="Lapidus A."/>
            <person name="Glavina del Rio T."/>
            <person name="Dalin E."/>
            <person name="Tice H."/>
            <person name="Bruce D."/>
            <person name="Goodwin L."/>
            <person name="Pitluck S."/>
            <person name="Sims D."/>
            <person name="Brettin T."/>
            <person name="Detter J.C."/>
            <person name="Han C."/>
            <person name="Larimer F."/>
            <person name="Land M."/>
            <person name="Hauser L."/>
            <person name="Kyrpides N."/>
            <person name="Ivanova N."/>
            <person name="Marx C.J."/>
            <person name="Richardson P."/>
        </authorList>
    </citation>
    <scope>NUCLEOTIDE SEQUENCE [LARGE SCALE GENOMIC DNA]</scope>
    <source>
        <strain evidence="3">LMG 21967 / CNCM I-2342 / ORS 2060</strain>
    </source>
</reference>
<protein>
    <submittedName>
        <fullName evidence="2">Uncharacterized protein</fullName>
    </submittedName>
</protein>
<dbReference type="Proteomes" id="UP000008207">
    <property type="component" value="Chromosome"/>
</dbReference>
<name>B8IBD9_METNO</name>
<keyword evidence="1" id="KW-0472">Membrane</keyword>
<evidence type="ECO:0000313" key="2">
    <source>
        <dbReference type="EMBL" id="ACL57354.1"/>
    </source>
</evidence>
<dbReference type="HOGENOM" id="CLU_221238_0_0_5"/>
<organism evidence="2 3">
    <name type="scientific">Methylobacterium nodulans (strain LMG 21967 / CNCM I-2342 / ORS 2060)</name>
    <dbReference type="NCBI Taxonomy" id="460265"/>
    <lineage>
        <taxon>Bacteria</taxon>
        <taxon>Pseudomonadati</taxon>
        <taxon>Pseudomonadota</taxon>
        <taxon>Alphaproteobacteria</taxon>
        <taxon>Hyphomicrobiales</taxon>
        <taxon>Methylobacteriaceae</taxon>
        <taxon>Methylobacterium</taxon>
    </lineage>
</organism>
<dbReference type="AlphaFoldDB" id="B8IBD9"/>
<evidence type="ECO:0000256" key="1">
    <source>
        <dbReference type="SAM" id="Phobius"/>
    </source>
</evidence>
<dbReference type="STRING" id="460265.Mnod_2379"/>
<dbReference type="EMBL" id="CP001349">
    <property type="protein sequence ID" value="ACL57354.1"/>
    <property type="molecule type" value="Genomic_DNA"/>
</dbReference>
<keyword evidence="1" id="KW-0812">Transmembrane</keyword>
<feature type="transmembrane region" description="Helical" evidence="1">
    <location>
        <begin position="12"/>
        <end position="30"/>
    </location>
</feature>
<evidence type="ECO:0000313" key="3">
    <source>
        <dbReference type="Proteomes" id="UP000008207"/>
    </source>
</evidence>
<keyword evidence="3" id="KW-1185">Reference proteome</keyword>
<accession>B8IBD9</accession>
<gene>
    <name evidence="2" type="ordered locus">Mnod_2379</name>
</gene>
<proteinExistence type="predicted"/>
<sequence>MNPMNPSHLWNWSLIGALTLLVLGLAVAEVM</sequence>